<evidence type="ECO:0000313" key="3">
    <source>
        <dbReference type="EnsemblPlants" id="ORUFI12G07130.1"/>
    </source>
</evidence>
<protein>
    <submittedName>
        <fullName evidence="3">Uncharacterized protein</fullName>
    </submittedName>
</protein>
<sequence>MVLAAVLLLMIAYGVARNEAAVPDSSLSCLSMPRQQDGATTPNRRSLSVHPSCCTSSPPPSCYKPQPCPPP</sequence>
<dbReference type="HOGENOM" id="CLU_2744433_0_0_1"/>
<evidence type="ECO:0000256" key="2">
    <source>
        <dbReference type="SAM" id="SignalP"/>
    </source>
</evidence>
<name>A0A0E0RF67_ORYRU</name>
<feature type="signal peptide" evidence="2">
    <location>
        <begin position="1"/>
        <end position="16"/>
    </location>
</feature>
<reference evidence="4" key="1">
    <citation type="submission" date="2013-06" db="EMBL/GenBank/DDBJ databases">
        <authorList>
            <person name="Zhao Q."/>
        </authorList>
    </citation>
    <scope>NUCLEOTIDE SEQUENCE</scope>
    <source>
        <strain evidence="4">cv. W1943</strain>
    </source>
</reference>
<dbReference type="EnsemblPlants" id="ORUFI12G07130.1">
    <property type="protein sequence ID" value="ORUFI12G07130.1"/>
    <property type="gene ID" value="ORUFI12G07130"/>
</dbReference>
<feature type="region of interest" description="Disordered" evidence="1">
    <location>
        <begin position="32"/>
        <end position="71"/>
    </location>
</feature>
<feature type="chain" id="PRO_5002372517" evidence="2">
    <location>
        <begin position="17"/>
        <end position="71"/>
    </location>
</feature>
<dbReference type="OMA" id="PPPSCYK"/>
<evidence type="ECO:0000313" key="4">
    <source>
        <dbReference type="Proteomes" id="UP000008022"/>
    </source>
</evidence>
<dbReference type="AlphaFoldDB" id="A0A0E0RF67"/>
<proteinExistence type="predicted"/>
<keyword evidence="2" id="KW-0732">Signal</keyword>
<keyword evidence="4" id="KW-1185">Reference proteome</keyword>
<dbReference type="Proteomes" id="UP000008022">
    <property type="component" value="Unassembled WGS sequence"/>
</dbReference>
<reference evidence="3" key="2">
    <citation type="submission" date="2015-06" db="UniProtKB">
        <authorList>
            <consortium name="EnsemblPlants"/>
        </authorList>
    </citation>
    <scope>IDENTIFICATION</scope>
</reference>
<feature type="compositionally biased region" description="Pro residues" evidence="1">
    <location>
        <begin position="57"/>
        <end position="71"/>
    </location>
</feature>
<accession>A0A0E0RF67</accession>
<evidence type="ECO:0000256" key="1">
    <source>
        <dbReference type="SAM" id="MobiDB-lite"/>
    </source>
</evidence>
<organism evidence="3 4">
    <name type="scientific">Oryza rufipogon</name>
    <name type="common">Brownbeard rice</name>
    <name type="synonym">Asian wild rice</name>
    <dbReference type="NCBI Taxonomy" id="4529"/>
    <lineage>
        <taxon>Eukaryota</taxon>
        <taxon>Viridiplantae</taxon>
        <taxon>Streptophyta</taxon>
        <taxon>Embryophyta</taxon>
        <taxon>Tracheophyta</taxon>
        <taxon>Spermatophyta</taxon>
        <taxon>Magnoliopsida</taxon>
        <taxon>Liliopsida</taxon>
        <taxon>Poales</taxon>
        <taxon>Poaceae</taxon>
        <taxon>BOP clade</taxon>
        <taxon>Oryzoideae</taxon>
        <taxon>Oryzeae</taxon>
        <taxon>Oryzinae</taxon>
        <taxon>Oryza</taxon>
    </lineage>
</organism>
<feature type="compositionally biased region" description="Polar residues" evidence="1">
    <location>
        <begin position="32"/>
        <end position="46"/>
    </location>
</feature>
<dbReference type="Gramene" id="ORUFI12G07130.1">
    <property type="protein sequence ID" value="ORUFI12G07130.1"/>
    <property type="gene ID" value="ORUFI12G07130"/>
</dbReference>